<gene>
    <name evidence="3" type="ORF">UFOPK3564_01217</name>
</gene>
<keyword evidence="2" id="KW-0472">Membrane</keyword>
<sequence length="229" mass="24471">MPRPTTRPLVVLLTAVLCALAGAAPAAAHQADPNYDSRLNGVTPAVPGLQVSILARGDQLAIANETGRTVEIPGYRKEPYLRLLPDGTVQENLRSQATFANRDPKGTSPIPASANASGPDSKPQWRTIDRSSRVEFHDHRIHWMGETGEPAPQVQDPSEPQKVVDWTVPIVVDGKPVDVDGTLYWTPQQAGFPLPAAVGLVVVLLLGGGLVLVVRRRRGAAGAPAEDVW</sequence>
<evidence type="ECO:0000313" key="3">
    <source>
        <dbReference type="EMBL" id="CAB4910716.1"/>
    </source>
</evidence>
<evidence type="ECO:0000256" key="2">
    <source>
        <dbReference type="SAM" id="Phobius"/>
    </source>
</evidence>
<proteinExistence type="predicted"/>
<protein>
    <submittedName>
        <fullName evidence="3">Unannotated protein</fullName>
    </submittedName>
</protein>
<keyword evidence="2" id="KW-1133">Transmembrane helix</keyword>
<evidence type="ECO:0000256" key="1">
    <source>
        <dbReference type="SAM" id="MobiDB-lite"/>
    </source>
</evidence>
<accession>A0A6J7GUZ0</accession>
<name>A0A6J7GUZ0_9ZZZZ</name>
<organism evidence="3">
    <name type="scientific">freshwater metagenome</name>
    <dbReference type="NCBI Taxonomy" id="449393"/>
    <lineage>
        <taxon>unclassified sequences</taxon>
        <taxon>metagenomes</taxon>
        <taxon>ecological metagenomes</taxon>
    </lineage>
</organism>
<feature type="region of interest" description="Disordered" evidence="1">
    <location>
        <begin position="98"/>
        <end position="127"/>
    </location>
</feature>
<dbReference type="EMBL" id="CAFBMK010000055">
    <property type="protein sequence ID" value="CAB4910716.1"/>
    <property type="molecule type" value="Genomic_DNA"/>
</dbReference>
<reference evidence="3" key="1">
    <citation type="submission" date="2020-05" db="EMBL/GenBank/DDBJ databases">
        <authorList>
            <person name="Chiriac C."/>
            <person name="Salcher M."/>
            <person name="Ghai R."/>
            <person name="Kavagutti S V."/>
        </authorList>
    </citation>
    <scope>NUCLEOTIDE SEQUENCE</scope>
</reference>
<keyword evidence="2" id="KW-0812">Transmembrane</keyword>
<dbReference type="AlphaFoldDB" id="A0A6J7GUZ0"/>
<feature type="transmembrane region" description="Helical" evidence="2">
    <location>
        <begin position="192"/>
        <end position="214"/>
    </location>
</feature>